<accession>A0A975Y0G0</accession>
<dbReference type="Pfam" id="PF22725">
    <property type="entry name" value="GFO_IDH_MocA_C3"/>
    <property type="match status" value="1"/>
</dbReference>
<dbReference type="Proteomes" id="UP000683575">
    <property type="component" value="Chromosome"/>
</dbReference>
<evidence type="ECO:0000259" key="1">
    <source>
        <dbReference type="Pfam" id="PF01408"/>
    </source>
</evidence>
<dbReference type="KEGG" id="nps:KRR39_23735"/>
<feature type="domain" description="GFO/IDH/MocA-like oxidoreductase" evidence="2">
    <location>
        <begin position="142"/>
        <end position="241"/>
    </location>
</feature>
<sequence length="401" mass="41476">MASPSSPPVLGLGVVGAGRFATFLCEAVADLPDVAVRAVSDRDREAAAVLAEAYGARVHDTADELVADPAVDVVVVATPPASHAAIAVRALRSGRHVFCEKPLATTAGDLADLVAAADAGPGVLVVDHVLRFNPLLAAVGRLQEEVLGAPQRFLFENDASDEDLDDAHWFWDASLSGGIFVEHGVHFFDAAAMLLGRPATAVQATAARRAGTGLTDLVSATVRHGDDVLATHTHSFTHAHRGERQLMRLDHGAAETRIEGWIPVDAVVDLWTDDAGVALCGSLPARSGELLAVDGFRLGAGAAVTVDVRRDADVPAARGRGHDLHVPHHVRVHLTLGGPAAKAAVYAESVHAAMADLVRAVRSGTPPRSGIVTGAAATTLALAATRAADLQQTVHLSGVPS</sequence>
<name>A0A975Y0G0_9ACTN</name>
<keyword evidence="4" id="KW-1185">Reference proteome</keyword>
<dbReference type="GO" id="GO:0000166">
    <property type="term" value="F:nucleotide binding"/>
    <property type="evidence" value="ECO:0007669"/>
    <property type="project" value="InterPro"/>
</dbReference>
<evidence type="ECO:0000259" key="2">
    <source>
        <dbReference type="Pfam" id="PF22725"/>
    </source>
</evidence>
<gene>
    <name evidence="3" type="ORF">KRR39_23735</name>
</gene>
<dbReference type="AlphaFoldDB" id="A0A975Y0G0"/>
<evidence type="ECO:0000313" key="4">
    <source>
        <dbReference type="Proteomes" id="UP000683575"/>
    </source>
</evidence>
<dbReference type="PANTHER" id="PTHR43377">
    <property type="entry name" value="BILIVERDIN REDUCTASE A"/>
    <property type="match status" value="1"/>
</dbReference>
<evidence type="ECO:0000313" key="3">
    <source>
        <dbReference type="EMBL" id="QWZ08284.1"/>
    </source>
</evidence>
<dbReference type="EMBL" id="CP077062">
    <property type="protein sequence ID" value="QWZ08284.1"/>
    <property type="molecule type" value="Genomic_DNA"/>
</dbReference>
<proteinExistence type="predicted"/>
<reference evidence="3" key="1">
    <citation type="submission" date="2021-06" db="EMBL/GenBank/DDBJ databases">
        <title>Complete genome sequence of Nocardioides sp. G188.</title>
        <authorList>
            <person name="Im W.-T."/>
        </authorList>
    </citation>
    <scope>NUCLEOTIDE SEQUENCE</scope>
    <source>
        <strain evidence="3">G188</strain>
    </source>
</reference>
<dbReference type="InterPro" id="IPR000683">
    <property type="entry name" value="Gfo/Idh/MocA-like_OxRdtase_N"/>
</dbReference>
<organism evidence="3 4">
    <name type="scientific">Nocardioides panacis</name>
    <dbReference type="NCBI Taxonomy" id="2849501"/>
    <lineage>
        <taxon>Bacteria</taxon>
        <taxon>Bacillati</taxon>
        <taxon>Actinomycetota</taxon>
        <taxon>Actinomycetes</taxon>
        <taxon>Propionibacteriales</taxon>
        <taxon>Nocardioidaceae</taxon>
        <taxon>Nocardioides</taxon>
    </lineage>
</organism>
<dbReference type="RefSeq" id="WP_216939793.1">
    <property type="nucleotide sequence ID" value="NZ_CP077062.1"/>
</dbReference>
<dbReference type="Pfam" id="PF01408">
    <property type="entry name" value="GFO_IDH_MocA"/>
    <property type="match status" value="1"/>
</dbReference>
<dbReference type="PANTHER" id="PTHR43377:SF1">
    <property type="entry name" value="BILIVERDIN REDUCTASE A"/>
    <property type="match status" value="1"/>
</dbReference>
<dbReference type="InterPro" id="IPR055170">
    <property type="entry name" value="GFO_IDH_MocA-like_dom"/>
</dbReference>
<feature type="domain" description="Gfo/Idh/MocA-like oxidoreductase N-terminal" evidence="1">
    <location>
        <begin position="12"/>
        <end position="127"/>
    </location>
</feature>
<protein>
    <submittedName>
        <fullName evidence="3">Gfo/Idh/MocA family oxidoreductase</fullName>
    </submittedName>
</protein>
<dbReference type="InterPro" id="IPR051450">
    <property type="entry name" value="Gfo/Idh/MocA_Oxidoreductases"/>
</dbReference>